<protein>
    <submittedName>
        <fullName evidence="9">Cytochrome P450</fullName>
    </submittedName>
</protein>
<dbReference type="Pfam" id="PF00067">
    <property type="entry name" value="p450"/>
    <property type="match status" value="1"/>
</dbReference>
<comment type="caution">
    <text evidence="9">The sequence shown here is derived from an EMBL/GenBank/DDBJ whole genome shotgun (WGS) entry which is preliminary data.</text>
</comment>
<evidence type="ECO:0000256" key="8">
    <source>
        <dbReference type="SAM" id="MobiDB-lite"/>
    </source>
</evidence>
<keyword evidence="6 7" id="KW-0503">Monooxygenase</keyword>
<dbReference type="InterPro" id="IPR002397">
    <property type="entry name" value="Cyt_P450_B"/>
</dbReference>
<dbReference type="PRINTS" id="PR00359">
    <property type="entry name" value="BP450"/>
</dbReference>
<feature type="region of interest" description="Disordered" evidence="8">
    <location>
        <begin position="1"/>
        <end position="33"/>
    </location>
</feature>
<keyword evidence="10" id="KW-1185">Reference proteome</keyword>
<keyword evidence="2 7" id="KW-0349">Heme</keyword>
<dbReference type="RefSeq" id="WP_189935626.1">
    <property type="nucleotide sequence ID" value="NZ_BNCD01000015.1"/>
</dbReference>
<accession>A0A919GI67</accession>
<dbReference type="GO" id="GO:0016705">
    <property type="term" value="F:oxidoreductase activity, acting on paired donors, with incorporation or reduction of molecular oxygen"/>
    <property type="evidence" value="ECO:0007669"/>
    <property type="project" value="InterPro"/>
</dbReference>
<feature type="compositionally biased region" description="Low complexity" evidence="8">
    <location>
        <begin position="21"/>
        <end position="33"/>
    </location>
</feature>
<dbReference type="EMBL" id="BNCD01000015">
    <property type="protein sequence ID" value="GHH84554.1"/>
    <property type="molecule type" value="Genomic_DNA"/>
</dbReference>
<dbReference type="PANTHER" id="PTHR46696">
    <property type="entry name" value="P450, PUTATIVE (EUROFUNG)-RELATED"/>
    <property type="match status" value="1"/>
</dbReference>
<dbReference type="GO" id="GO:0020037">
    <property type="term" value="F:heme binding"/>
    <property type="evidence" value="ECO:0007669"/>
    <property type="project" value="InterPro"/>
</dbReference>
<dbReference type="SUPFAM" id="SSF48264">
    <property type="entry name" value="Cytochrome P450"/>
    <property type="match status" value="1"/>
</dbReference>
<gene>
    <name evidence="9" type="ORF">GCM10018793_49260</name>
</gene>
<keyword evidence="5 7" id="KW-0408">Iron</keyword>
<evidence type="ECO:0000256" key="6">
    <source>
        <dbReference type="ARBA" id="ARBA00023033"/>
    </source>
</evidence>
<evidence type="ECO:0000256" key="4">
    <source>
        <dbReference type="ARBA" id="ARBA00023002"/>
    </source>
</evidence>
<dbReference type="InterPro" id="IPR001128">
    <property type="entry name" value="Cyt_P450"/>
</dbReference>
<organism evidence="9 10">
    <name type="scientific">Streptomyces sulfonofaciens</name>
    <dbReference type="NCBI Taxonomy" id="68272"/>
    <lineage>
        <taxon>Bacteria</taxon>
        <taxon>Bacillati</taxon>
        <taxon>Actinomycetota</taxon>
        <taxon>Actinomycetes</taxon>
        <taxon>Kitasatosporales</taxon>
        <taxon>Streptomycetaceae</taxon>
        <taxon>Streptomyces</taxon>
    </lineage>
</organism>
<proteinExistence type="inferred from homology"/>
<evidence type="ECO:0000256" key="2">
    <source>
        <dbReference type="ARBA" id="ARBA00022617"/>
    </source>
</evidence>
<sequence length="416" mass="45238">MSLVSDPDGSRDDGEPGGPRGDAAPDGPRAGALPPLHRLEFAAAARPRPVSRPDGGTAWLVTRYKDVRQVLTDPRFSRAQLYTEDAPRTSGTPNVADTPESMFNQDGPDHLRLRRTVQQAFTPRAVGRWRPWVASVVERLLDDLVDTGAPADLVASFTRPLPFAVISTLMGLEGLEPARLRHWASYAFADGSDSRKDAAEARAQFGRFAARLLAERRREPGDDLVSRLVRAADQEGGIPEEQLVQLVCGLAAGGNDSATAAIGNAVVYLLSERRTSWPRLACTERARVATERLIHRIPLGDEESGTRRAVSDVRVGGVTIPAGSVVAVSFGSANRDPEVFPPEHPGDLFAPLDAPTMAFGAGPHHCLGSWLIRMEMHLSLERLATRLPGLRLAEPVGAIEWHRTTTRSPQRLRVLW</sequence>
<evidence type="ECO:0000256" key="1">
    <source>
        <dbReference type="ARBA" id="ARBA00010617"/>
    </source>
</evidence>
<dbReference type="InterPro" id="IPR036396">
    <property type="entry name" value="Cyt_P450_sf"/>
</dbReference>
<evidence type="ECO:0000313" key="9">
    <source>
        <dbReference type="EMBL" id="GHH84554.1"/>
    </source>
</evidence>
<keyword evidence="3 7" id="KW-0479">Metal-binding</keyword>
<evidence type="ECO:0000256" key="7">
    <source>
        <dbReference type="RuleBase" id="RU000461"/>
    </source>
</evidence>
<reference evidence="9" key="1">
    <citation type="journal article" date="2014" name="Int. J. Syst. Evol. Microbiol.">
        <title>Complete genome sequence of Corynebacterium casei LMG S-19264T (=DSM 44701T), isolated from a smear-ripened cheese.</title>
        <authorList>
            <consortium name="US DOE Joint Genome Institute (JGI-PGF)"/>
            <person name="Walter F."/>
            <person name="Albersmeier A."/>
            <person name="Kalinowski J."/>
            <person name="Ruckert C."/>
        </authorList>
    </citation>
    <scope>NUCLEOTIDE SEQUENCE</scope>
    <source>
        <strain evidence="9">JCM 5069</strain>
    </source>
</reference>
<reference evidence="9" key="2">
    <citation type="submission" date="2020-09" db="EMBL/GenBank/DDBJ databases">
        <authorList>
            <person name="Sun Q."/>
            <person name="Ohkuma M."/>
        </authorList>
    </citation>
    <scope>NUCLEOTIDE SEQUENCE</scope>
    <source>
        <strain evidence="9">JCM 5069</strain>
    </source>
</reference>
<dbReference type="GO" id="GO:0004497">
    <property type="term" value="F:monooxygenase activity"/>
    <property type="evidence" value="ECO:0007669"/>
    <property type="project" value="UniProtKB-KW"/>
</dbReference>
<dbReference type="FunFam" id="1.10.630.10:FF:000018">
    <property type="entry name" value="Cytochrome P450 monooxygenase"/>
    <property type="match status" value="1"/>
</dbReference>
<name>A0A919GI67_9ACTN</name>
<dbReference type="InterPro" id="IPR017972">
    <property type="entry name" value="Cyt_P450_CS"/>
</dbReference>
<evidence type="ECO:0000256" key="5">
    <source>
        <dbReference type="ARBA" id="ARBA00023004"/>
    </source>
</evidence>
<dbReference type="AlphaFoldDB" id="A0A919GI67"/>
<feature type="region of interest" description="Disordered" evidence="8">
    <location>
        <begin position="85"/>
        <end position="108"/>
    </location>
</feature>
<comment type="similarity">
    <text evidence="1 7">Belongs to the cytochrome P450 family.</text>
</comment>
<evidence type="ECO:0000256" key="3">
    <source>
        <dbReference type="ARBA" id="ARBA00022723"/>
    </source>
</evidence>
<dbReference type="PANTHER" id="PTHR46696:SF1">
    <property type="entry name" value="CYTOCHROME P450 YJIB-RELATED"/>
    <property type="match status" value="1"/>
</dbReference>
<dbReference type="GO" id="GO:0005506">
    <property type="term" value="F:iron ion binding"/>
    <property type="evidence" value="ECO:0007669"/>
    <property type="project" value="InterPro"/>
</dbReference>
<dbReference type="Proteomes" id="UP000603708">
    <property type="component" value="Unassembled WGS sequence"/>
</dbReference>
<keyword evidence="4 7" id="KW-0560">Oxidoreductase</keyword>
<dbReference type="Gene3D" id="1.10.630.10">
    <property type="entry name" value="Cytochrome P450"/>
    <property type="match status" value="1"/>
</dbReference>
<dbReference type="PROSITE" id="PS00086">
    <property type="entry name" value="CYTOCHROME_P450"/>
    <property type="match status" value="1"/>
</dbReference>
<evidence type="ECO:0000313" key="10">
    <source>
        <dbReference type="Proteomes" id="UP000603708"/>
    </source>
</evidence>